<organism evidence="1 2">
    <name type="scientific">Neurospora intermedia</name>
    <dbReference type="NCBI Taxonomy" id="5142"/>
    <lineage>
        <taxon>Eukaryota</taxon>
        <taxon>Fungi</taxon>
        <taxon>Dikarya</taxon>
        <taxon>Ascomycota</taxon>
        <taxon>Pezizomycotina</taxon>
        <taxon>Sordariomycetes</taxon>
        <taxon>Sordariomycetidae</taxon>
        <taxon>Sordariales</taxon>
        <taxon>Sordariaceae</taxon>
        <taxon>Neurospora</taxon>
    </lineage>
</organism>
<sequence length="278" mass="30484">MKSPEPQGDAWVQARVLCLASNWFATPWTTTTDVWAGADWARWGLASPRDRPNCGGCRSHLAVCVNSQLASSAIGGARRRCGPGESFGYAVTRLRATKVPRQPIRWVDTAESFSLAVERVLVFSWALIGQKFSGRVHAVLGGEDRSNGTLALGGCKCKADNTKALGENYGPSVGQREPWLIWPELKRKTVVVRGAAAGGRMWDRLMTGAGRDRPERDEERRNSEISFLEELTGLPRLDGLTIPAQEPPNRETVMADQKWASAVWYGAARVPVNRTPKG</sequence>
<protein>
    <submittedName>
        <fullName evidence="1">Uncharacterized protein</fullName>
    </submittedName>
</protein>
<proteinExistence type="predicted"/>
<keyword evidence="2" id="KW-1185">Reference proteome</keyword>
<evidence type="ECO:0000313" key="1">
    <source>
        <dbReference type="EMBL" id="KAL0474265.1"/>
    </source>
</evidence>
<accession>A0ABR3DNN2</accession>
<comment type="caution">
    <text evidence="1">The sequence shown here is derived from an EMBL/GenBank/DDBJ whole genome shotgun (WGS) entry which is preliminary data.</text>
</comment>
<dbReference type="Proteomes" id="UP001451303">
    <property type="component" value="Unassembled WGS sequence"/>
</dbReference>
<reference evidence="1 2" key="1">
    <citation type="submission" date="2023-09" db="EMBL/GenBank/DDBJ databases">
        <title>Multi-omics analysis of a traditional fermented food reveals byproduct-associated fungal strains for waste-to-food upcycling.</title>
        <authorList>
            <consortium name="Lawrence Berkeley National Laboratory"/>
            <person name="Rekdal V.M."/>
            <person name="Villalobos-Escobedo J.M."/>
            <person name="Rodriguez-Valeron N."/>
            <person name="Garcia M.O."/>
            <person name="Vasquez D.P."/>
            <person name="Damayanti I."/>
            <person name="Sorensen P.M."/>
            <person name="Baidoo E.E."/>
            <person name="De Carvalho A.C."/>
            <person name="Riley R."/>
            <person name="Lipzen A."/>
            <person name="He G."/>
            <person name="Yan M."/>
            <person name="Haridas S."/>
            <person name="Daum C."/>
            <person name="Yoshinaga Y."/>
            <person name="Ng V."/>
            <person name="Grigoriev I.V."/>
            <person name="Munk R."/>
            <person name="Nuraida L."/>
            <person name="Wijaya C.H."/>
            <person name="Morales P.-C."/>
            <person name="Keasling J.D."/>
        </authorList>
    </citation>
    <scope>NUCLEOTIDE SEQUENCE [LARGE SCALE GENOMIC DNA]</scope>
    <source>
        <strain evidence="1 2">FGSC 2613</strain>
    </source>
</reference>
<dbReference type="EMBL" id="JAVLET010000001">
    <property type="protein sequence ID" value="KAL0474265.1"/>
    <property type="molecule type" value="Genomic_DNA"/>
</dbReference>
<evidence type="ECO:0000313" key="2">
    <source>
        <dbReference type="Proteomes" id="UP001451303"/>
    </source>
</evidence>
<name>A0ABR3DNN2_NEUIN</name>
<gene>
    <name evidence="1" type="ORF">QR685DRAFT_601772</name>
</gene>